<dbReference type="EMBL" id="CP068391">
    <property type="protein sequence ID" value="QQX53932.1"/>
    <property type="molecule type" value="Genomic_DNA"/>
</dbReference>
<evidence type="ECO:0000313" key="2">
    <source>
        <dbReference type="Proteomes" id="UP000596176"/>
    </source>
</evidence>
<accession>A0A7U0N7L4</accession>
<dbReference type="SUPFAM" id="SSF52540">
    <property type="entry name" value="P-loop containing nucleoside triphosphate hydrolases"/>
    <property type="match status" value="1"/>
</dbReference>
<dbReference type="PANTHER" id="PTHR37816">
    <property type="entry name" value="YALI0E33011P"/>
    <property type="match status" value="1"/>
</dbReference>
<keyword evidence="1" id="KW-0808">Transferase</keyword>
<dbReference type="InterPro" id="IPR052922">
    <property type="entry name" value="Cytidylate_Kinase-2"/>
</dbReference>
<dbReference type="RefSeq" id="WP_207975818.1">
    <property type="nucleotide sequence ID" value="NZ_CBCPJV010000031.1"/>
</dbReference>
<keyword evidence="1" id="KW-0418">Kinase</keyword>
<gene>
    <name evidence="1" type="ORF">JKX24_02540</name>
</gene>
<protein>
    <submittedName>
        <fullName evidence="1">Adenylate kinase</fullName>
    </submittedName>
</protein>
<organism evidence="1 2">
    <name type="scientific">Serratia proteamaculans</name>
    <dbReference type="NCBI Taxonomy" id="28151"/>
    <lineage>
        <taxon>Bacteria</taxon>
        <taxon>Pseudomonadati</taxon>
        <taxon>Pseudomonadota</taxon>
        <taxon>Gammaproteobacteria</taxon>
        <taxon>Enterobacterales</taxon>
        <taxon>Yersiniaceae</taxon>
        <taxon>Serratia</taxon>
    </lineage>
</organism>
<dbReference type="Proteomes" id="UP000596176">
    <property type="component" value="Chromosome"/>
</dbReference>
<dbReference type="PANTHER" id="PTHR37816:SF1">
    <property type="entry name" value="TOXIN"/>
    <property type="match status" value="1"/>
</dbReference>
<dbReference type="InterPro" id="IPR027417">
    <property type="entry name" value="P-loop_NTPase"/>
</dbReference>
<dbReference type="GO" id="GO:0016301">
    <property type="term" value="F:kinase activity"/>
    <property type="evidence" value="ECO:0007669"/>
    <property type="project" value="UniProtKB-KW"/>
</dbReference>
<name>A0A7U0N7L4_SERPR</name>
<dbReference type="Pfam" id="PF01202">
    <property type="entry name" value="SKI"/>
    <property type="match status" value="1"/>
</dbReference>
<dbReference type="InterPro" id="IPR031322">
    <property type="entry name" value="Shikimate/glucono_kinase"/>
</dbReference>
<reference evidence="1 2" key="1">
    <citation type="submission" date="2021-01" db="EMBL/GenBank/DDBJ databases">
        <title>Chromosome sequence of Serratia proteamaculans strain 94 rif-r, isolated from spoiled beef.</title>
        <authorList>
            <person name="Zaytseva Y.V."/>
            <person name="Iablokov S.N."/>
            <person name="Klyukina A."/>
        </authorList>
    </citation>
    <scope>NUCLEOTIDE SEQUENCE [LARGE SCALE GENOMIC DNA]</scope>
    <source>
        <strain evidence="1 2">94 rif-r</strain>
    </source>
</reference>
<proteinExistence type="predicted"/>
<sequence>MKINVVGTSGSGKSTLARQLAQTLALPHIELDQLFWRSDWQGTPDDVFLARVAEVLAEAESGWVLDGNYSRTKAVKWNAVDWVVWVDYGFCRTLFQAVRRAATRAWSSTELWAGTGNRESFRRSFFSRDSIVLWTLKTYRKNRVGYLADMSNPRYQHIRFIRLRSPGQAREFIHDLSRH</sequence>
<dbReference type="Gene3D" id="3.40.50.300">
    <property type="entry name" value="P-loop containing nucleotide triphosphate hydrolases"/>
    <property type="match status" value="1"/>
</dbReference>
<dbReference type="AlphaFoldDB" id="A0A7U0N7L4"/>
<evidence type="ECO:0000313" key="1">
    <source>
        <dbReference type="EMBL" id="QQX53932.1"/>
    </source>
</evidence>